<evidence type="ECO:0000313" key="1">
    <source>
        <dbReference type="EMBL" id="CAJ2670520.1"/>
    </source>
</evidence>
<organism evidence="1 2">
    <name type="scientific">Trifolium pratense</name>
    <name type="common">Red clover</name>
    <dbReference type="NCBI Taxonomy" id="57577"/>
    <lineage>
        <taxon>Eukaryota</taxon>
        <taxon>Viridiplantae</taxon>
        <taxon>Streptophyta</taxon>
        <taxon>Embryophyta</taxon>
        <taxon>Tracheophyta</taxon>
        <taxon>Spermatophyta</taxon>
        <taxon>Magnoliopsida</taxon>
        <taxon>eudicotyledons</taxon>
        <taxon>Gunneridae</taxon>
        <taxon>Pentapetalae</taxon>
        <taxon>rosids</taxon>
        <taxon>fabids</taxon>
        <taxon>Fabales</taxon>
        <taxon>Fabaceae</taxon>
        <taxon>Papilionoideae</taxon>
        <taxon>50 kb inversion clade</taxon>
        <taxon>NPAAA clade</taxon>
        <taxon>Hologalegina</taxon>
        <taxon>IRL clade</taxon>
        <taxon>Trifolieae</taxon>
        <taxon>Trifolium</taxon>
    </lineage>
</organism>
<reference evidence="1" key="1">
    <citation type="submission" date="2023-10" db="EMBL/GenBank/DDBJ databases">
        <authorList>
            <person name="Rodriguez Cubillos JULIANA M."/>
            <person name="De Vega J."/>
        </authorList>
    </citation>
    <scope>NUCLEOTIDE SEQUENCE</scope>
</reference>
<name>A0ACB0LPH8_TRIPR</name>
<dbReference type="EMBL" id="CASHSV030000615">
    <property type="protein sequence ID" value="CAJ2670520.1"/>
    <property type="molecule type" value="Genomic_DNA"/>
</dbReference>
<gene>
    <name evidence="1" type="ORF">MILVUS5_LOCUS34544</name>
</gene>
<evidence type="ECO:0000313" key="2">
    <source>
        <dbReference type="Proteomes" id="UP001177021"/>
    </source>
</evidence>
<accession>A0ACB0LPH8</accession>
<keyword evidence="2" id="KW-1185">Reference proteome</keyword>
<dbReference type="Proteomes" id="UP001177021">
    <property type="component" value="Unassembled WGS sequence"/>
</dbReference>
<proteinExistence type="predicted"/>
<comment type="caution">
    <text evidence="1">The sequence shown here is derived from an EMBL/GenBank/DDBJ whole genome shotgun (WGS) entry which is preliminary data.</text>
</comment>
<protein>
    <submittedName>
        <fullName evidence="1">Uncharacterized protein</fullName>
    </submittedName>
</protein>
<sequence>MFVYCHWSRLLISSIHQKKKMLQAETFLSLSKVFSRWKHFSETQTLSNFGLIPAAALPLSTAIFESLGNWSSSLFLVSLAL</sequence>